<sequence>MQLVDQGKLDLHTDIYEYLTDFKVRAAFEQPITLHHLLTHTGGFDEDYNGFSVRDFKDFEGLEMYLREQMPQRIREPGIDIQ</sequence>
<accession>H3SLH9</accession>
<feature type="domain" description="Beta-lactamase-related" evidence="1">
    <location>
        <begin position="1"/>
        <end position="71"/>
    </location>
</feature>
<dbReference type="PANTHER" id="PTHR43283:SF3">
    <property type="entry name" value="BETA-LACTAMASE FAMILY PROTEIN (AFU_ORTHOLOGUE AFUA_5G07500)"/>
    <property type="match status" value="1"/>
</dbReference>
<dbReference type="EMBL" id="AHKH01000084">
    <property type="protein sequence ID" value="EHQ60075.1"/>
    <property type="molecule type" value="Genomic_DNA"/>
</dbReference>
<evidence type="ECO:0000313" key="3">
    <source>
        <dbReference type="Proteomes" id="UP000003900"/>
    </source>
</evidence>
<dbReference type="STRING" id="1131935.PDENDC454_21839"/>
<dbReference type="InterPro" id="IPR001466">
    <property type="entry name" value="Beta-lactam-related"/>
</dbReference>
<keyword evidence="3" id="KW-1185">Reference proteome</keyword>
<gene>
    <name evidence="2" type="ORF">PDENDC454_21839</name>
</gene>
<reference evidence="2 3" key="1">
    <citation type="journal article" date="2012" name="J. Bacteriol.">
        <title>Genome Sequence of the Pattern-Forming Social Bacterium Paenibacillus dendritiformis C454 Chiral Morphotype.</title>
        <authorList>
            <person name="Sirota-Madi A."/>
            <person name="Olender T."/>
            <person name="Helman Y."/>
            <person name="Brainis I."/>
            <person name="Finkelshtein A."/>
            <person name="Roth D."/>
            <person name="Hagai E."/>
            <person name="Leshkowitz D."/>
            <person name="Brodsky L."/>
            <person name="Galatenko V."/>
            <person name="Nikolaev V."/>
            <person name="Gutnick D.L."/>
            <person name="Lancet D."/>
            <person name="Ben-Jacob E."/>
        </authorList>
    </citation>
    <scope>NUCLEOTIDE SEQUENCE [LARGE SCALE GENOMIC DNA]</scope>
    <source>
        <strain evidence="2 3">C454</strain>
    </source>
</reference>
<evidence type="ECO:0000313" key="2">
    <source>
        <dbReference type="EMBL" id="EHQ60075.1"/>
    </source>
</evidence>
<name>H3SLH9_9BACL</name>
<evidence type="ECO:0000259" key="1">
    <source>
        <dbReference type="Pfam" id="PF00144"/>
    </source>
</evidence>
<dbReference type="Pfam" id="PF00144">
    <property type="entry name" value="Beta-lactamase"/>
    <property type="match status" value="1"/>
</dbReference>
<proteinExistence type="predicted"/>
<comment type="caution">
    <text evidence="2">The sequence shown here is derived from an EMBL/GenBank/DDBJ whole genome shotgun (WGS) entry which is preliminary data.</text>
</comment>
<dbReference type="InterPro" id="IPR012338">
    <property type="entry name" value="Beta-lactam/transpept-like"/>
</dbReference>
<protein>
    <submittedName>
        <fullName evidence="2">Beta-lactamase</fullName>
    </submittedName>
</protein>
<dbReference type="InterPro" id="IPR050789">
    <property type="entry name" value="Diverse_Enzym_Activities"/>
</dbReference>
<dbReference type="PATRIC" id="fig|1131935.3.peg.4546"/>
<dbReference type="SUPFAM" id="SSF56601">
    <property type="entry name" value="beta-lactamase/transpeptidase-like"/>
    <property type="match status" value="1"/>
</dbReference>
<dbReference type="OrthoDB" id="119951at2"/>
<dbReference type="PANTHER" id="PTHR43283">
    <property type="entry name" value="BETA-LACTAMASE-RELATED"/>
    <property type="match status" value="1"/>
</dbReference>
<dbReference type="AlphaFoldDB" id="H3SLH9"/>
<dbReference type="Gene3D" id="3.40.710.10">
    <property type="entry name" value="DD-peptidase/beta-lactamase superfamily"/>
    <property type="match status" value="1"/>
</dbReference>
<organism evidence="2 3">
    <name type="scientific">Paenibacillus dendritiformis C454</name>
    <dbReference type="NCBI Taxonomy" id="1131935"/>
    <lineage>
        <taxon>Bacteria</taxon>
        <taxon>Bacillati</taxon>
        <taxon>Bacillota</taxon>
        <taxon>Bacilli</taxon>
        <taxon>Bacillales</taxon>
        <taxon>Paenibacillaceae</taxon>
        <taxon>Paenibacillus</taxon>
    </lineage>
</organism>
<dbReference type="Proteomes" id="UP000003900">
    <property type="component" value="Unassembled WGS sequence"/>
</dbReference>